<sequence length="71" mass="8221">MRPGILIPDMQTGRADIRFDLEDFYGGLHCGMTMEVWINEEWTPARIEFGSKGWFLDGVKTDCIWGLKVRI</sequence>
<dbReference type="EMBL" id="VSSQ01003867">
    <property type="protein sequence ID" value="MPM22705.1"/>
    <property type="molecule type" value="Genomic_DNA"/>
</dbReference>
<reference evidence="2" key="1">
    <citation type="submission" date="2019-08" db="EMBL/GenBank/DDBJ databases">
        <authorList>
            <person name="Kucharzyk K."/>
            <person name="Murdoch R.W."/>
            <person name="Higgins S."/>
            <person name="Loffler F."/>
        </authorList>
    </citation>
    <scope>NUCLEOTIDE SEQUENCE</scope>
</reference>
<evidence type="ECO:0000313" key="2">
    <source>
        <dbReference type="EMBL" id="MPM22705.1"/>
    </source>
</evidence>
<name>A0A644Y2D5_9ZZZZ</name>
<comment type="caution">
    <text evidence="2">The sequence shown here is derived from an EMBL/GenBank/DDBJ whole genome shotgun (WGS) entry which is preliminary data.</text>
</comment>
<organism evidence="2">
    <name type="scientific">bioreactor metagenome</name>
    <dbReference type="NCBI Taxonomy" id="1076179"/>
    <lineage>
        <taxon>unclassified sequences</taxon>
        <taxon>metagenomes</taxon>
        <taxon>ecological metagenomes</taxon>
    </lineage>
</organism>
<dbReference type="InterPro" id="IPR035255">
    <property type="entry name" value="DUF5348"/>
</dbReference>
<dbReference type="AlphaFoldDB" id="A0A644Y2D5"/>
<protein>
    <recommendedName>
        <fullName evidence="1">DUF5348 domain-containing protein</fullName>
    </recommendedName>
</protein>
<dbReference type="Pfam" id="PF17295">
    <property type="entry name" value="DUF5348"/>
    <property type="match status" value="1"/>
</dbReference>
<dbReference type="Gene3D" id="2.40.10.390">
    <property type="match status" value="1"/>
</dbReference>
<gene>
    <name evidence="2" type="ORF">SDC9_69163</name>
</gene>
<feature type="domain" description="DUF5348" evidence="1">
    <location>
        <begin position="4"/>
        <end position="71"/>
    </location>
</feature>
<proteinExistence type="predicted"/>
<evidence type="ECO:0000259" key="1">
    <source>
        <dbReference type="Pfam" id="PF17295"/>
    </source>
</evidence>
<accession>A0A644Y2D5</accession>